<keyword evidence="1" id="KW-0732">Signal</keyword>
<proteinExistence type="predicted"/>
<sequence>MTTNSPFKKLALAGALGALMSVSSLASAHVTYNLAAGDTLPPDGSATGPWSAGDPGYTGNLPATWVAMIHNDGGIANWQTASGHGIGMGAKAYKDGTTNWGHTADYGLFELHADAEVTITVSSDGSNLRPAFGLWSGWDTAGSSSRHQSYLNNGALNPMAAGPLGTTLSLVDANAWTFAATQGTTASATLTRFLTAGNYTLILGGYDGTVGGANLAYTATISAAASPVPVPGAIWLFGSAMAGLVGFGKRKSTSGV</sequence>
<protein>
    <recommendedName>
        <fullName evidence="4">PEP-CTERM protein-sorting domain-containing protein</fullName>
    </recommendedName>
</protein>
<evidence type="ECO:0000313" key="3">
    <source>
        <dbReference type="Proteomes" id="UP000030512"/>
    </source>
</evidence>
<evidence type="ECO:0000256" key="1">
    <source>
        <dbReference type="SAM" id="SignalP"/>
    </source>
</evidence>
<name>A0A126T1N3_9GAMM</name>
<accession>A0A126T1N3</accession>
<dbReference type="RefSeq" id="WP_062327908.1">
    <property type="nucleotide sequence ID" value="NZ_CP014476.1"/>
</dbReference>
<evidence type="ECO:0008006" key="4">
    <source>
        <dbReference type="Google" id="ProtNLM"/>
    </source>
</evidence>
<dbReference type="KEGG" id="mdn:JT25_005705"/>
<dbReference type="EMBL" id="CP014476">
    <property type="protein sequence ID" value="AMK75989.1"/>
    <property type="molecule type" value="Genomic_DNA"/>
</dbReference>
<feature type="chain" id="PRO_5007274497" description="PEP-CTERM protein-sorting domain-containing protein" evidence="1">
    <location>
        <begin position="29"/>
        <end position="256"/>
    </location>
</feature>
<evidence type="ECO:0000313" key="2">
    <source>
        <dbReference type="EMBL" id="AMK75989.1"/>
    </source>
</evidence>
<feature type="signal peptide" evidence="1">
    <location>
        <begin position="1"/>
        <end position="28"/>
    </location>
</feature>
<dbReference type="Proteomes" id="UP000030512">
    <property type="component" value="Chromosome"/>
</dbReference>
<organism evidence="2 3">
    <name type="scientific">Methylomonas denitrificans</name>
    <dbReference type="NCBI Taxonomy" id="1538553"/>
    <lineage>
        <taxon>Bacteria</taxon>
        <taxon>Pseudomonadati</taxon>
        <taxon>Pseudomonadota</taxon>
        <taxon>Gammaproteobacteria</taxon>
        <taxon>Methylococcales</taxon>
        <taxon>Methylococcaceae</taxon>
        <taxon>Methylomonas</taxon>
    </lineage>
</organism>
<reference evidence="2 3" key="1">
    <citation type="journal article" date="2015" name="Environ. Microbiol.">
        <title>Methane oxidation coupled to nitrate reduction under hypoxia by the Gammaproteobacterium Methylomonas denitrificans, sp. nov. type strain FJG1.</title>
        <authorList>
            <person name="Kits K.D."/>
            <person name="Klotz M.G."/>
            <person name="Stein L.Y."/>
        </authorList>
    </citation>
    <scope>NUCLEOTIDE SEQUENCE [LARGE SCALE GENOMIC DNA]</scope>
    <source>
        <strain evidence="2 3">FJG1</strain>
    </source>
</reference>
<dbReference type="AlphaFoldDB" id="A0A126T1N3"/>
<keyword evidence="3" id="KW-1185">Reference proteome</keyword>
<gene>
    <name evidence="2" type="ORF">JT25_005705</name>
</gene>